<reference evidence="1 2" key="1">
    <citation type="submission" date="2019-08" db="EMBL/GenBank/DDBJ databases">
        <title>Hyperibacter terrae gen. nov., sp. nov. and Hyperibacter viscosus sp. nov., two new members in the family Rhodospirillaceae isolated from the rhizosphere of Hypericum perforatum.</title>
        <authorList>
            <person name="Noviana Z."/>
        </authorList>
    </citation>
    <scope>NUCLEOTIDE SEQUENCE [LARGE SCALE GENOMIC DNA]</scope>
    <source>
        <strain evidence="1 2">R5913</strain>
    </source>
</reference>
<dbReference type="PROSITE" id="PS51257">
    <property type="entry name" value="PROKAR_LIPOPROTEIN"/>
    <property type="match status" value="1"/>
</dbReference>
<dbReference type="AlphaFoldDB" id="A0A5J6MEV9"/>
<evidence type="ECO:0000313" key="2">
    <source>
        <dbReference type="Proteomes" id="UP000326202"/>
    </source>
</evidence>
<dbReference type="EMBL" id="CP042906">
    <property type="protein sequence ID" value="QEX16013.1"/>
    <property type="molecule type" value="Genomic_DNA"/>
</dbReference>
<proteinExistence type="predicted"/>
<accession>A0A5J6MEV9</accession>
<keyword evidence="2" id="KW-1185">Reference proteome</keyword>
<name>A0A5J6MEV9_9PROT</name>
<dbReference type="Proteomes" id="UP000326202">
    <property type="component" value="Chromosome"/>
</dbReference>
<gene>
    <name evidence="1" type="ORF">FRZ44_13030</name>
</gene>
<evidence type="ECO:0008006" key="3">
    <source>
        <dbReference type="Google" id="ProtNLM"/>
    </source>
</evidence>
<dbReference type="KEGG" id="htq:FRZ44_13030"/>
<sequence length="59" mass="6354">MDPSLHRRALPIILLGCLLALSACDLGPPRFDAITARTYQCNGADPNAGYSACNREPPR</sequence>
<protein>
    <recommendedName>
        <fullName evidence="3">Lipoprotein</fullName>
    </recommendedName>
</protein>
<organism evidence="1 2">
    <name type="scientific">Hypericibacter terrae</name>
    <dbReference type="NCBI Taxonomy" id="2602015"/>
    <lineage>
        <taxon>Bacteria</taxon>
        <taxon>Pseudomonadati</taxon>
        <taxon>Pseudomonadota</taxon>
        <taxon>Alphaproteobacteria</taxon>
        <taxon>Rhodospirillales</taxon>
        <taxon>Dongiaceae</taxon>
        <taxon>Hypericibacter</taxon>
    </lineage>
</organism>
<evidence type="ECO:0000313" key="1">
    <source>
        <dbReference type="EMBL" id="QEX16013.1"/>
    </source>
</evidence>